<dbReference type="EMBL" id="PPED02000003">
    <property type="protein sequence ID" value="PWN69264.1"/>
    <property type="molecule type" value="Genomic_DNA"/>
</dbReference>
<keyword evidence="1" id="KW-0732">Signal</keyword>
<gene>
    <name evidence="2" type="ORF">C1631_014495</name>
</gene>
<accession>A0A316X6W2</accession>
<proteinExistence type="predicted"/>
<feature type="chain" id="PRO_5016306871" description="Cyclophilin-like domain-containing protein" evidence="1">
    <location>
        <begin position="19"/>
        <end position="138"/>
    </location>
</feature>
<comment type="caution">
    <text evidence="2">The sequence shown here is derived from an EMBL/GenBank/DDBJ whole genome shotgun (WGS) entry which is preliminary data.</text>
</comment>
<dbReference type="RefSeq" id="WP_109712946.1">
    <property type="nucleotide sequence ID" value="NZ_PPED02000003.1"/>
</dbReference>
<dbReference type="AlphaFoldDB" id="A0A316X6W2"/>
<reference evidence="2 3" key="1">
    <citation type="submission" date="2018-04" db="EMBL/GenBank/DDBJ databases">
        <title>Draft Genome Sequence of Phosphate-Solubilizing Chryseobacterium sp. ISE14 that is a Biocontrol and Plant Growth-Promoting Rhizobacterium Isolated from Cucumber.</title>
        <authorList>
            <person name="Jeong J.-J."/>
            <person name="Sang M.K."/>
            <person name="Choi I.-G."/>
            <person name="Kim K.D."/>
        </authorList>
    </citation>
    <scope>NUCLEOTIDE SEQUENCE [LARGE SCALE GENOMIC DNA]</scope>
    <source>
        <strain evidence="2 3">ISE14</strain>
    </source>
</reference>
<keyword evidence="3" id="KW-1185">Reference proteome</keyword>
<feature type="signal peptide" evidence="1">
    <location>
        <begin position="1"/>
        <end position="18"/>
    </location>
</feature>
<evidence type="ECO:0000313" key="2">
    <source>
        <dbReference type="EMBL" id="PWN69264.1"/>
    </source>
</evidence>
<protein>
    <recommendedName>
        <fullName evidence="4">Cyclophilin-like domain-containing protein</fullName>
    </recommendedName>
</protein>
<name>A0A316X6W2_9FLAO</name>
<dbReference type="OrthoDB" id="1272742at2"/>
<evidence type="ECO:0008006" key="4">
    <source>
        <dbReference type="Google" id="ProtNLM"/>
    </source>
</evidence>
<dbReference type="Proteomes" id="UP000236594">
    <property type="component" value="Unassembled WGS sequence"/>
</dbReference>
<sequence length="138" mass="15540">MKKLLYSFLILSSATVWSQQKLAFADNAIGTVNIFNAKKSVLQVSKTYTAANLPASLKKYSSIFTKGITEYKFKNGENVLDRMSLAEINTQYGLPKDTPVFIGEYEFNDTSILIYPEIIDKGEVKDHNGKKTLFVTLR</sequence>
<evidence type="ECO:0000313" key="3">
    <source>
        <dbReference type="Proteomes" id="UP000236594"/>
    </source>
</evidence>
<evidence type="ECO:0000256" key="1">
    <source>
        <dbReference type="SAM" id="SignalP"/>
    </source>
</evidence>
<organism evidence="2 3">
    <name type="scientific">Chryseobacterium phosphatilyticum</name>
    <dbReference type="NCBI Taxonomy" id="475075"/>
    <lineage>
        <taxon>Bacteria</taxon>
        <taxon>Pseudomonadati</taxon>
        <taxon>Bacteroidota</taxon>
        <taxon>Flavobacteriia</taxon>
        <taxon>Flavobacteriales</taxon>
        <taxon>Weeksellaceae</taxon>
        <taxon>Chryseobacterium group</taxon>
        <taxon>Chryseobacterium</taxon>
    </lineage>
</organism>